<keyword evidence="8" id="KW-1185">Reference proteome</keyword>
<dbReference type="OrthoDB" id="9801249at2"/>
<evidence type="ECO:0000313" key="7">
    <source>
        <dbReference type="EMBL" id="EIM56786.1"/>
    </source>
</evidence>
<feature type="domain" description="Tryptophan synthase beta chain-like PALP" evidence="6">
    <location>
        <begin position="4"/>
        <end position="331"/>
    </location>
</feature>
<reference evidence="7 8" key="2">
    <citation type="submission" date="2012-02" db="EMBL/GenBank/DDBJ databases">
        <title>Improved High-Quality Draft sequence of Eubacterium cellulosolvens 6.</title>
        <authorList>
            <consortium name="US DOE Joint Genome Institute"/>
            <person name="Lucas S."/>
            <person name="Han J."/>
            <person name="Lapidus A."/>
            <person name="Cheng J.-F."/>
            <person name="Goodwin L."/>
            <person name="Pitluck S."/>
            <person name="Peters L."/>
            <person name="Mikhailova N."/>
            <person name="Gu W."/>
            <person name="Detter J.C."/>
            <person name="Han C."/>
            <person name="Tapia R."/>
            <person name="Land M."/>
            <person name="Hauser L."/>
            <person name="Kyrpides N."/>
            <person name="Ivanova N."/>
            <person name="Pagani I."/>
            <person name="Johnson E."/>
            <person name="Mukhopadhyay B."/>
            <person name="Anderson I."/>
            <person name="Woyke T."/>
        </authorList>
    </citation>
    <scope>NUCLEOTIDE SEQUENCE [LARGE SCALE GENOMIC DNA]</scope>
    <source>
        <strain evidence="7 8">6</strain>
    </source>
</reference>
<dbReference type="InterPro" id="IPR027278">
    <property type="entry name" value="ACCD_DCysDesulf"/>
</dbReference>
<dbReference type="PIRSF" id="PIRSF006278">
    <property type="entry name" value="ACCD_DCysDesulf"/>
    <property type="match status" value="1"/>
</dbReference>
<keyword evidence="3 5" id="KW-0663">Pyridoxal phosphate</keyword>
<reference evidence="7 8" key="1">
    <citation type="submission" date="2010-08" db="EMBL/GenBank/DDBJ databases">
        <authorList>
            <consortium name="US DOE Joint Genome Institute (JGI-PGF)"/>
            <person name="Lucas S."/>
            <person name="Copeland A."/>
            <person name="Lapidus A."/>
            <person name="Cheng J.-F."/>
            <person name="Bruce D."/>
            <person name="Goodwin L."/>
            <person name="Pitluck S."/>
            <person name="Land M.L."/>
            <person name="Hauser L."/>
            <person name="Chang Y.-J."/>
            <person name="Anderson I.J."/>
            <person name="Johnson E."/>
            <person name="Mulhopadhyay B."/>
            <person name="Kyrpides N."/>
            <person name="Woyke T.J."/>
        </authorList>
    </citation>
    <scope>NUCLEOTIDE SEQUENCE [LARGE SCALE GENOMIC DNA]</scope>
    <source>
        <strain evidence="7 8">6</strain>
    </source>
</reference>
<dbReference type="SUPFAM" id="SSF53686">
    <property type="entry name" value="Tryptophan synthase beta subunit-like PLP-dependent enzymes"/>
    <property type="match status" value="1"/>
</dbReference>
<dbReference type="STRING" id="633697.EubceDRAFT1_0961"/>
<comment type="cofactor">
    <cofactor evidence="1">
        <name>pyridoxal 5'-phosphate</name>
        <dbReference type="ChEBI" id="CHEBI:597326"/>
    </cofactor>
</comment>
<dbReference type="GO" id="GO:1901605">
    <property type="term" value="P:alpha-amino acid metabolic process"/>
    <property type="evidence" value="ECO:0007669"/>
    <property type="project" value="UniProtKB-ARBA"/>
</dbReference>
<organism evidence="7 8">
    <name type="scientific">Eubacterium cellulosolvens (strain ATCC 43171 / JCM 9499 / 6)</name>
    <name type="common">Cillobacterium cellulosolvens</name>
    <dbReference type="NCBI Taxonomy" id="633697"/>
    <lineage>
        <taxon>Bacteria</taxon>
        <taxon>Bacillati</taxon>
        <taxon>Bacillota</taxon>
        <taxon>Clostridia</taxon>
        <taxon>Eubacteriales</taxon>
        <taxon>Eubacteriaceae</taxon>
        <taxon>Eubacterium</taxon>
    </lineage>
</organism>
<feature type="active site" description="Nucleophile" evidence="4">
    <location>
        <position position="67"/>
    </location>
</feature>
<dbReference type="EMBL" id="CM001487">
    <property type="protein sequence ID" value="EIM56786.1"/>
    <property type="molecule type" value="Genomic_DNA"/>
</dbReference>
<evidence type="ECO:0000256" key="5">
    <source>
        <dbReference type="PIRSR" id="PIRSR006278-2"/>
    </source>
</evidence>
<dbReference type="InterPro" id="IPR036052">
    <property type="entry name" value="TrpB-like_PALP_sf"/>
</dbReference>
<dbReference type="Pfam" id="PF00291">
    <property type="entry name" value="PALP"/>
    <property type="match status" value="1"/>
</dbReference>
<dbReference type="Proteomes" id="UP000005753">
    <property type="component" value="Chromosome"/>
</dbReference>
<comment type="similarity">
    <text evidence="2">Belongs to the ACC deaminase/D-cysteine desulfhydrase family.</text>
</comment>
<dbReference type="Gene3D" id="3.40.50.1100">
    <property type="match status" value="2"/>
</dbReference>
<gene>
    <name evidence="7" type="ORF">EubceDRAFT1_0961</name>
</gene>
<evidence type="ECO:0000256" key="4">
    <source>
        <dbReference type="PIRSR" id="PIRSR006278-1"/>
    </source>
</evidence>
<sequence>MFFDQITDTPIQKISWPEAGDNHIFIRRDDLIPYSFGGNKVRIASAFLKDMKQKGCDALIMYGDRRSNLCRVLANMCSDEAIPCLMIATEEHADGTTPFNARILDHFPVRVLDCPKNAIAETVDRAFSIFREEGRKPYYIYGDRTGSGNEGTAAQAYADAYPLITNWEETHRIHFDRFVVPYGTGSTQGGFLTGMIEAGDTRPLIGISISSRTRQRALQILEDTVTEGLRIRGFFADKEAPATDTASEGKPVERTGDTSFDLSGCIHLETGYNCGGYGLFNGEITETIDRMLKQNSIPMDPTYTGKAFAGMIRYLADRKIRGENILFLHTGGLPLFFDHLAACRDEHSAKSNCNPAYSGD</sequence>
<name>I5ASL3_EUBC6</name>
<evidence type="ECO:0000256" key="2">
    <source>
        <dbReference type="ARBA" id="ARBA00008639"/>
    </source>
</evidence>
<protein>
    <submittedName>
        <fullName evidence="7">1-aminocyclopropane-1-carboxylate deaminase</fullName>
    </submittedName>
</protein>
<accession>I5ASL3</accession>
<dbReference type="eggNOG" id="COG2515">
    <property type="taxonomic scope" value="Bacteria"/>
</dbReference>
<dbReference type="InterPro" id="IPR001926">
    <property type="entry name" value="TrpB-like_PALP"/>
</dbReference>
<dbReference type="PANTHER" id="PTHR43780:SF2">
    <property type="entry name" value="1-AMINOCYCLOPROPANE-1-CARBOXYLATE DEAMINASE-RELATED"/>
    <property type="match status" value="1"/>
</dbReference>
<evidence type="ECO:0000256" key="3">
    <source>
        <dbReference type="ARBA" id="ARBA00022898"/>
    </source>
</evidence>
<evidence type="ECO:0000259" key="6">
    <source>
        <dbReference type="Pfam" id="PF00291"/>
    </source>
</evidence>
<proteinExistence type="inferred from homology"/>
<dbReference type="HOGENOM" id="CLU_048897_1_0_9"/>
<dbReference type="AlphaFoldDB" id="I5ASL3"/>
<evidence type="ECO:0000313" key="8">
    <source>
        <dbReference type="Proteomes" id="UP000005753"/>
    </source>
</evidence>
<dbReference type="GO" id="GO:0019148">
    <property type="term" value="F:D-cysteine desulfhydrase activity"/>
    <property type="evidence" value="ECO:0007669"/>
    <property type="project" value="TreeGrafter"/>
</dbReference>
<dbReference type="PANTHER" id="PTHR43780">
    <property type="entry name" value="1-AMINOCYCLOPROPANE-1-CARBOXYLATE DEAMINASE-RELATED"/>
    <property type="match status" value="1"/>
</dbReference>
<evidence type="ECO:0000256" key="1">
    <source>
        <dbReference type="ARBA" id="ARBA00001933"/>
    </source>
</evidence>
<feature type="modified residue" description="N6-(pyridoxal phosphate)lysine" evidence="5">
    <location>
        <position position="40"/>
    </location>
</feature>